<protein>
    <recommendedName>
        <fullName evidence="10">Dibenzothiophene monooxygenase</fullName>
        <ecNumber evidence="9">1.14.14.21</ecNumber>
    </recommendedName>
</protein>
<evidence type="ECO:0000259" key="16">
    <source>
        <dbReference type="Pfam" id="PF08028"/>
    </source>
</evidence>
<evidence type="ECO:0000256" key="11">
    <source>
        <dbReference type="ARBA" id="ARBA00047859"/>
    </source>
</evidence>
<comment type="similarity">
    <text evidence="8">Belongs to the DszC flavin monooxygenase family.</text>
</comment>
<dbReference type="Pfam" id="PF02770">
    <property type="entry name" value="Acyl-CoA_dh_M"/>
    <property type="match status" value="1"/>
</dbReference>
<evidence type="ECO:0000256" key="1">
    <source>
        <dbReference type="ARBA" id="ARBA00004496"/>
    </source>
</evidence>
<feature type="domain" description="Acyl-CoA dehydrogenase C-terminal" evidence="16">
    <location>
        <begin position="235"/>
        <end position="370"/>
    </location>
</feature>
<dbReference type="Proteomes" id="UP000278152">
    <property type="component" value="Chromosome"/>
</dbReference>
<dbReference type="Gene3D" id="1.20.140.10">
    <property type="entry name" value="Butyryl-CoA Dehydrogenase, subunit A, domain 3"/>
    <property type="match status" value="1"/>
</dbReference>
<evidence type="ECO:0000313" key="18">
    <source>
        <dbReference type="Proteomes" id="UP000278152"/>
    </source>
</evidence>
<dbReference type="EMBL" id="AP019314">
    <property type="protein sequence ID" value="BBH38093.1"/>
    <property type="molecule type" value="Genomic_DNA"/>
</dbReference>
<comment type="pathway">
    <text evidence="7">Sulfur metabolism; dibenzothiophene degradation.</text>
</comment>
<dbReference type="InterPro" id="IPR013786">
    <property type="entry name" value="AcylCoA_DH/ox_N"/>
</dbReference>
<evidence type="ECO:0000256" key="10">
    <source>
        <dbReference type="ARBA" id="ARBA00034345"/>
    </source>
</evidence>
<comment type="subcellular location">
    <subcellularLocation>
        <location evidence="1">Cytoplasm</location>
    </subcellularLocation>
</comment>
<dbReference type="InterPro" id="IPR037069">
    <property type="entry name" value="AcylCoA_DH/ox_N_sf"/>
</dbReference>
<dbReference type="AlphaFoldDB" id="A0A3G9JBR8"/>
<dbReference type="PANTHER" id="PTHR43884:SF12">
    <property type="entry name" value="ISOVALERYL-COA DEHYDROGENASE, MITOCHONDRIAL-RELATED"/>
    <property type="match status" value="1"/>
</dbReference>
<dbReference type="KEGG" id="mvz:myaer102_05800"/>
<comment type="catalytic activity">
    <reaction evidence="12">
        <text>dibenzothiophene 5-oxide + FMNH2 + O2 = dibenzothiophene 5,5-dioxide + FMN + H2O + H(+)</text>
        <dbReference type="Rhea" id="RHEA:49080"/>
        <dbReference type="ChEBI" id="CHEBI:15377"/>
        <dbReference type="ChEBI" id="CHEBI:15378"/>
        <dbReference type="ChEBI" id="CHEBI:15379"/>
        <dbReference type="ChEBI" id="CHEBI:23683"/>
        <dbReference type="ChEBI" id="CHEBI:57618"/>
        <dbReference type="ChEBI" id="CHEBI:58210"/>
        <dbReference type="ChEBI" id="CHEBI:90356"/>
    </reaction>
</comment>
<evidence type="ECO:0000256" key="4">
    <source>
        <dbReference type="ARBA" id="ARBA00022741"/>
    </source>
</evidence>
<dbReference type="EC" id="1.14.14.21" evidence="9"/>
<proteinExistence type="inferred from homology"/>
<evidence type="ECO:0000256" key="7">
    <source>
        <dbReference type="ARBA" id="ARBA00034307"/>
    </source>
</evidence>
<comment type="catalytic activity">
    <reaction evidence="11">
        <text>dibenzothiophene + FMNH2 + O2 = dibenzothiophene 5-oxide + FMN + H2O + H(+)</text>
        <dbReference type="Rhea" id="RHEA:49076"/>
        <dbReference type="ChEBI" id="CHEBI:15377"/>
        <dbReference type="ChEBI" id="CHEBI:15378"/>
        <dbReference type="ChEBI" id="CHEBI:15379"/>
        <dbReference type="ChEBI" id="CHEBI:23681"/>
        <dbReference type="ChEBI" id="CHEBI:23683"/>
        <dbReference type="ChEBI" id="CHEBI:57618"/>
        <dbReference type="ChEBI" id="CHEBI:58210"/>
    </reaction>
</comment>
<gene>
    <name evidence="17" type="ORF">myaer102_05800</name>
</gene>
<reference evidence="17 18" key="1">
    <citation type="submission" date="2018-11" db="EMBL/GenBank/DDBJ databases">
        <title>Complete genome sequence of Microcystis aeruginosa NIES-102.</title>
        <authorList>
            <person name="Yamaguchi H."/>
            <person name="Suzuki S."/>
            <person name="Kawachi M."/>
        </authorList>
    </citation>
    <scope>NUCLEOTIDE SEQUENCE [LARGE SCALE GENOMIC DNA]</scope>
    <source>
        <strain evidence="17 18">NIES-102</strain>
    </source>
</reference>
<feature type="domain" description="Acyl-CoA oxidase/dehydrogenase middle" evidence="14">
    <location>
        <begin position="131"/>
        <end position="205"/>
    </location>
</feature>
<evidence type="ECO:0000256" key="5">
    <source>
        <dbReference type="ARBA" id="ARBA00023002"/>
    </source>
</evidence>
<keyword evidence="6" id="KW-0503">Monooxygenase</keyword>
<evidence type="ECO:0000259" key="15">
    <source>
        <dbReference type="Pfam" id="PF02771"/>
    </source>
</evidence>
<dbReference type="RefSeq" id="WP_002798494.1">
    <property type="nucleotide sequence ID" value="NZ_AP019314.1"/>
</dbReference>
<dbReference type="GO" id="GO:0005737">
    <property type="term" value="C:cytoplasm"/>
    <property type="evidence" value="ECO:0007669"/>
    <property type="project" value="UniProtKB-SubCell"/>
</dbReference>
<evidence type="ECO:0000256" key="13">
    <source>
        <dbReference type="ARBA" id="ARBA00049456"/>
    </source>
</evidence>
<dbReference type="Gene3D" id="2.40.110.10">
    <property type="entry name" value="Butyryl-CoA Dehydrogenase, subunit A, domain 2"/>
    <property type="match status" value="1"/>
</dbReference>
<evidence type="ECO:0000256" key="9">
    <source>
        <dbReference type="ARBA" id="ARBA00034328"/>
    </source>
</evidence>
<dbReference type="GO" id="GO:0004497">
    <property type="term" value="F:monooxygenase activity"/>
    <property type="evidence" value="ECO:0007669"/>
    <property type="project" value="UniProtKB-KW"/>
</dbReference>
<name>A0A3G9JBR8_MICVR</name>
<dbReference type="SUPFAM" id="SSF56645">
    <property type="entry name" value="Acyl-CoA dehydrogenase NM domain-like"/>
    <property type="match status" value="1"/>
</dbReference>
<keyword evidence="4" id="KW-0547">Nucleotide-binding</keyword>
<dbReference type="GO" id="GO:0050660">
    <property type="term" value="F:flavin adenine dinucleotide binding"/>
    <property type="evidence" value="ECO:0007669"/>
    <property type="project" value="InterPro"/>
</dbReference>
<keyword evidence="5" id="KW-0560">Oxidoreductase</keyword>
<keyword evidence="3" id="KW-0288">FMN</keyword>
<organism evidence="17 18">
    <name type="scientific">Microcystis viridis NIES-102</name>
    <dbReference type="NCBI Taxonomy" id="213615"/>
    <lineage>
        <taxon>Bacteria</taxon>
        <taxon>Bacillati</taxon>
        <taxon>Cyanobacteriota</taxon>
        <taxon>Cyanophyceae</taxon>
        <taxon>Oscillatoriophycideae</taxon>
        <taxon>Chroococcales</taxon>
        <taxon>Microcystaceae</taxon>
        <taxon>Microcystis</taxon>
    </lineage>
</organism>
<feature type="domain" description="Acyl-CoA dehydrogenase/oxidase N-terminal" evidence="15">
    <location>
        <begin position="22"/>
        <end position="113"/>
    </location>
</feature>
<dbReference type="GO" id="GO:0008470">
    <property type="term" value="F:3-methylbutanoyl-CoA dehydrogenase activity"/>
    <property type="evidence" value="ECO:0007669"/>
    <property type="project" value="TreeGrafter"/>
</dbReference>
<dbReference type="PIRSF" id="PIRSF016578">
    <property type="entry name" value="HsaA"/>
    <property type="match status" value="1"/>
</dbReference>
<dbReference type="SUPFAM" id="SSF47203">
    <property type="entry name" value="Acyl-CoA dehydrogenase C-terminal domain-like"/>
    <property type="match status" value="1"/>
</dbReference>
<accession>A0A3G9JBR8</accession>
<comment type="catalytic activity">
    <reaction evidence="13">
        <text>dibenzothiophene + 2 FMNH2 + 2 O2 = dibenzothiophene 5,5-dioxide + 2 FMN + 2 H2O + 2 H(+)</text>
        <dbReference type="Rhea" id="RHEA:49072"/>
        <dbReference type="ChEBI" id="CHEBI:15377"/>
        <dbReference type="ChEBI" id="CHEBI:15378"/>
        <dbReference type="ChEBI" id="CHEBI:15379"/>
        <dbReference type="ChEBI" id="CHEBI:23681"/>
        <dbReference type="ChEBI" id="CHEBI:57618"/>
        <dbReference type="ChEBI" id="CHEBI:58210"/>
        <dbReference type="ChEBI" id="CHEBI:90356"/>
        <dbReference type="EC" id="1.14.14.21"/>
    </reaction>
</comment>
<dbReference type="GO" id="GO:0006552">
    <property type="term" value="P:L-leucine catabolic process"/>
    <property type="evidence" value="ECO:0007669"/>
    <property type="project" value="TreeGrafter"/>
</dbReference>
<dbReference type="PANTHER" id="PTHR43884">
    <property type="entry name" value="ACYL-COA DEHYDROGENASE"/>
    <property type="match status" value="1"/>
</dbReference>
<evidence type="ECO:0000256" key="3">
    <source>
        <dbReference type="ARBA" id="ARBA00022643"/>
    </source>
</evidence>
<sequence>MSVSPSQSADYYLSLAVSLASEFAIDAVERDHQGGTPKLARDRLRQSGLLTLLIPREYGGSGESWITLFRIVREFAQVDSSIAHIFSYHHLGVIVPHLFGTIEQKEYYYKETIRQNWFWANALNPLDRRTAIASEGDIFRLEGKKSFCSGSWDSDILPVTAIDQETGKISVLVVPTQREGVELHADWDNMGQRQTDSGSVSFHNVAIYPREFFGSQAFPAPPFATFRACLTQLNLANIYLGIALGAFEAARRYTREQTRPWLTAGVERATEAPYLLHRYGSLWVDLEAARGLVDRATEILQDAWEEQWELTAEKRGRCAVAIAVAKVAATRVGLEVVNQMFEVMGARATSSSYGFDRYWRNLRTFTLHDPVDYKIRDLGNWIVNEKFPEPNFYS</sequence>
<dbReference type="InterPro" id="IPR009100">
    <property type="entry name" value="AcylCoA_DH/oxidase_NM_dom_sf"/>
</dbReference>
<evidence type="ECO:0000313" key="17">
    <source>
        <dbReference type="EMBL" id="BBH38093.1"/>
    </source>
</evidence>
<dbReference type="Pfam" id="PF08028">
    <property type="entry name" value="Acyl-CoA_dh_2"/>
    <property type="match status" value="1"/>
</dbReference>
<dbReference type="InterPro" id="IPR046373">
    <property type="entry name" value="Acyl-CoA_Oxase/DH_mid-dom_sf"/>
</dbReference>
<dbReference type="InterPro" id="IPR036250">
    <property type="entry name" value="AcylCo_DH-like_C"/>
</dbReference>
<dbReference type="InterPro" id="IPR006091">
    <property type="entry name" value="Acyl-CoA_Oxase/DH_mid-dom"/>
</dbReference>
<dbReference type="Pfam" id="PF02771">
    <property type="entry name" value="Acyl-CoA_dh_N"/>
    <property type="match status" value="1"/>
</dbReference>
<evidence type="ECO:0000256" key="8">
    <source>
        <dbReference type="ARBA" id="ARBA00034317"/>
    </source>
</evidence>
<dbReference type="Gene3D" id="1.10.540.10">
    <property type="entry name" value="Acyl-CoA dehydrogenase/oxidase, N-terminal domain"/>
    <property type="match status" value="1"/>
</dbReference>
<evidence type="ECO:0000256" key="6">
    <source>
        <dbReference type="ARBA" id="ARBA00023033"/>
    </source>
</evidence>
<evidence type="ECO:0000256" key="2">
    <source>
        <dbReference type="ARBA" id="ARBA00022630"/>
    </source>
</evidence>
<keyword evidence="2" id="KW-0285">Flavoprotein</keyword>
<evidence type="ECO:0000256" key="12">
    <source>
        <dbReference type="ARBA" id="ARBA00048445"/>
    </source>
</evidence>
<dbReference type="InterPro" id="IPR013107">
    <property type="entry name" value="Acyl-CoA_DH_C"/>
</dbReference>
<evidence type="ECO:0000259" key="14">
    <source>
        <dbReference type="Pfam" id="PF02770"/>
    </source>
</evidence>